<dbReference type="EMBL" id="FWFR01000001">
    <property type="protein sequence ID" value="SLN18503.1"/>
    <property type="molecule type" value="Genomic_DNA"/>
</dbReference>
<dbReference type="Proteomes" id="UP000193200">
    <property type="component" value="Unassembled WGS sequence"/>
</dbReference>
<evidence type="ECO:0008006" key="3">
    <source>
        <dbReference type="Google" id="ProtNLM"/>
    </source>
</evidence>
<dbReference type="InParanoid" id="A0A1Y5RJ39"/>
<dbReference type="AlphaFoldDB" id="A0A1Y5RJ39"/>
<organism evidence="1 2">
    <name type="scientific">Oceanibacterium hippocampi</name>
    <dbReference type="NCBI Taxonomy" id="745714"/>
    <lineage>
        <taxon>Bacteria</taxon>
        <taxon>Pseudomonadati</taxon>
        <taxon>Pseudomonadota</taxon>
        <taxon>Alphaproteobacteria</taxon>
        <taxon>Sneathiellales</taxon>
        <taxon>Sneathiellaceae</taxon>
        <taxon>Oceanibacterium</taxon>
    </lineage>
</organism>
<dbReference type="Gene3D" id="3.40.1530.20">
    <property type="entry name" value="Protein of unknown function (DUF1491)"/>
    <property type="match status" value="1"/>
</dbReference>
<keyword evidence="2" id="KW-1185">Reference proteome</keyword>
<name>A0A1Y5RJ39_9PROT</name>
<proteinExistence type="predicted"/>
<reference evidence="1 2" key="1">
    <citation type="submission" date="2017-03" db="EMBL/GenBank/DDBJ databases">
        <authorList>
            <person name="Afonso C.L."/>
            <person name="Miller P.J."/>
            <person name="Scott M.A."/>
            <person name="Spackman E."/>
            <person name="Goraichik I."/>
            <person name="Dimitrov K.M."/>
            <person name="Suarez D.L."/>
            <person name="Swayne D.E."/>
        </authorList>
    </citation>
    <scope>NUCLEOTIDE SEQUENCE [LARGE SCALE GENOMIC DNA]</scope>
    <source>
        <strain evidence="1 2">CECT 7691</strain>
    </source>
</reference>
<evidence type="ECO:0000313" key="1">
    <source>
        <dbReference type="EMBL" id="SLN18503.1"/>
    </source>
</evidence>
<accession>A0A1Y5RJ39</accession>
<dbReference type="Pfam" id="PF07372">
    <property type="entry name" value="DUF1491"/>
    <property type="match status" value="1"/>
</dbReference>
<dbReference type="InterPro" id="IPR009964">
    <property type="entry name" value="DUF1491"/>
</dbReference>
<evidence type="ECO:0000313" key="2">
    <source>
        <dbReference type="Proteomes" id="UP000193200"/>
    </source>
</evidence>
<protein>
    <recommendedName>
        <fullName evidence="3">DUF1491 domain-containing protein</fullName>
    </recommendedName>
</protein>
<dbReference type="RefSeq" id="WP_085881740.1">
    <property type="nucleotide sequence ID" value="NZ_FWFR01000001.1"/>
</dbReference>
<gene>
    <name evidence="1" type="ORF">OCH7691_00398</name>
</gene>
<sequence>MSEVRLRTEIWVKAQIRRWFAAGMMAVVVRHGDDHAGTVLIKLNFQGAGVAVLSQARDLDGNRVWHRATGPEPVAEPEADAYIDRQVGRDPDLWVLELDDAEGRHMLDDPVE</sequence>
<dbReference type="OrthoDB" id="9809136at2"/>